<dbReference type="Pfam" id="PF13404">
    <property type="entry name" value="HTH_AsnC-type"/>
    <property type="match status" value="1"/>
</dbReference>
<dbReference type="SMART" id="SM00344">
    <property type="entry name" value="HTH_ASNC"/>
    <property type="match status" value="1"/>
</dbReference>
<dbReference type="EMBL" id="NEXH01000009">
    <property type="protein sequence ID" value="PSN95474.1"/>
    <property type="molecule type" value="Genomic_DNA"/>
</dbReference>
<dbReference type="Proteomes" id="UP000241284">
    <property type="component" value="Unassembled WGS sequence"/>
</dbReference>
<protein>
    <recommendedName>
        <fullName evidence="5">HTH asnC-type domain-containing protein</fullName>
    </recommendedName>
</protein>
<organism evidence="6 7">
    <name type="scientific">Candidatus Marsarchaeota G2 archaeon ECH_B_2</name>
    <dbReference type="NCBI Taxonomy" id="1978160"/>
    <lineage>
        <taxon>Archaea</taxon>
        <taxon>Candidatus Marsarchaeota</taxon>
        <taxon>Candidatus Marsarchaeota group 2</taxon>
    </lineage>
</organism>
<dbReference type="InterPro" id="IPR036390">
    <property type="entry name" value="WH_DNA-bd_sf"/>
</dbReference>
<keyword evidence="3" id="KW-0804">Transcription</keyword>
<dbReference type="InterPro" id="IPR019888">
    <property type="entry name" value="Tscrpt_reg_AsnC-like"/>
</dbReference>
<evidence type="ECO:0000259" key="5">
    <source>
        <dbReference type="Pfam" id="PF13404"/>
    </source>
</evidence>
<dbReference type="GO" id="GO:0043565">
    <property type="term" value="F:sequence-specific DNA binding"/>
    <property type="evidence" value="ECO:0007669"/>
    <property type="project" value="InterPro"/>
</dbReference>
<comment type="caution">
    <text evidence="6">The sequence shown here is derived from an EMBL/GenBank/DDBJ whole genome shotgun (WGS) entry which is preliminary data.</text>
</comment>
<name>A0A2R6B9X5_9ARCH</name>
<dbReference type="PRINTS" id="PR00033">
    <property type="entry name" value="HTHASNC"/>
</dbReference>
<reference evidence="6 7" key="1">
    <citation type="submission" date="2017-04" db="EMBL/GenBank/DDBJ databases">
        <title>Novel microbial lineages endemic to geothermal iron-oxide mats fill important gaps in the evolutionary history of Archaea.</title>
        <authorList>
            <person name="Jay Z.J."/>
            <person name="Beam J.P."/>
            <person name="Dlakic M."/>
            <person name="Rusch D.B."/>
            <person name="Kozubal M.A."/>
            <person name="Inskeep W.P."/>
        </authorList>
    </citation>
    <scope>NUCLEOTIDE SEQUENCE [LARGE SCALE GENOMIC DNA]</scope>
    <source>
        <strain evidence="6">ECH_B_2</strain>
    </source>
</reference>
<evidence type="ECO:0000256" key="2">
    <source>
        <dbReference type="ARBA" id="ARBA00023125"/>
    </source>
</evidence>
<dbReference type="InterPro" id="IPR036388">
    <property type="entry name" value="WH-like_DNA-bd_sf"/>
</dbReference>
<evidence type="ECO:0000313" key="6">
    <source>
        <dbReference type="EMBL" id="PSN95474.1"/>
    </source>
</evidence>
<feature type="region of interest" description="Disordered" evidence="4">
    <location>
        <begin position="201"/>
        <end position="231"/>
    </location>
</feature>
<keyword evidence="2" id="KW-0238">DNA-binding</keyword>
<evidence type="ECO:0000256" key="4">
    <source>
        <dbReference type="SAM" id="MobiDB-lite"/>
    </source>
</evidence>
<dbReference type="InterPro" id="IPR000485">
    <property type="entry name" value="AsnC-type_HTH_dom"/>
</dbReference>
<dbReference type="AlphaFoldDB" id="A0A2R6B9X5"/>
<feature type="domain" description="HTH asnC-type" evidence="5">
    <location>
        <begin position="238"/>
        <end position="276"/>
    </location>
</feature>
<keyword evidence="1" id="KW-0805">Transcription regulation</keyword>
<evidence type="ECO:0000313" key="7">
    <source>
        <dbReference type="Proteomes" id="UP000241284"/>
    </source>
</evidence>
<accession>A0A2R6B9X5</accession>
<evidence type="ECO:0000256" key="3">
    <source>
        <dbReference type="ARBA" id="ARBA00023163"/>
    </source>
</evidence>
<dbReference type="Gene3D" id="1.10.10.10">
    <property type="entry name" value="Winged helix-like DNA-binding domain superfamily/Winged helix DNA-binding domain"/>
    <property type="match status" value="2"/>
</dbReference>
<dbReference type="SUPFAM" id="SSF46785">
    <property type="entry name" value="Winged helix' DNA-binding domain"/>
    <property type="match status" value="1"/>
</dbReference>
<gene>
    <name evidence="6" type="ORF">B9Q06_05470</name>
</gene>
<proteinExistence type="predicted"/>
<evidence type="ECO:0000256" key="1">
    <source>
        <dbReference type="ARBA" id="ARBA00023015"/>
    </source>
</evidence>
<sequence length="401" mass="44903">MFDGCKLWFIACLHSYASRPSRVWAARGRPPAKLLRVVGVLSNVEAALTRSAAAYRSLTPLLLDVVCAIWSDRWGGRNISRVCRRLRLPSSTVTRAIRRLERIAQPLTVAIPATMSLGLARLAVDIEPQPGRTRECFELMVGRPFWQSMAVCADWHISCFFAVPEKEPKWLTSVLEDAASRGVLKSYRVIPVCDPIYPPPRTRLKPGSSERLNTAPLKPTPPHPTNIESKEDLSRGFDDVDLRLIEQLELDGRMSGARIAKTLGLSRAAVSTRIRKIIKMRMIGFRLRLLPFPPSESNFFHTVFEAPTWDALGELAALIHTLPYTLSYSASWLSPALVVRSQVPASHTSYYHDTLSSAVERGLIRNMLENRLLVPSTIRNQSVCPEYFVGGLWKTPPLPTN</sequence>